<keyword evidence="1" id="KW-1133">Transmembrane helix</keyword>
<dbReference type="EMBL" id="FNJN01000005">
    <property type="protein sequence ID" value="SDP21127.1"/>
    <property type="molecule type" value="Genomic_DNA"/>
</dbReference>
<dbReference type="Pfam" id="PF05345">
    <property type="entry name" value="He_PIG"/>
    <property type="match status" value="3"/>
</dbReference>
<dbReference type="SUPFAM" id="SSF51004">
    <property type="entry name" value="C-terminal (heme d1) domain of cytochrome cd1-nitrite reductase"/>
    <property type="match status" value="1"/>
</dbReference>
<evidence type="ECO:0000259" key="3">
    <source>
        <dbReference type="SMART" id="SM00736"/>
    </source>
</evidence>
<evidence type="ECO:0000256" key="1">
    <source>
        <dbReference type="SAM" id="Phobius"/>
    </source>
</evidence>
<evidence type="ECO:0000313" key="5">
    <source>
        <dbReference type="Proteomes" id="UP000186456"/>
    </source>
</evidence>
<dbReference type="GO" id="GO:0005975">
    <property type="term" value="P:carbohydrate metabolic process"/>
    <property type="evidence" value="ECO:0007669"/>
    <property type="project" value="UniProtKB-ARBA"/>
</dbReference>
<dbReference type="InterPro" id="IPR015919">
    <property type="entry name" value="Cadherin-like_sf"/>
</dbReference>
<dbReference type="GO" id="GO:0016020">
    <property type="term" value="C:membrane"/>
    <property type="evidence" value="ECO:0007669"/>
    <property type="project" value="InterPro"/>
</dbReference>
<dbReference type="Gene3D" id="2.60.40.10">
    <property type="entry name" value="Immunoglobulins"/>
    <property type="match status" value="3"/>
</dbReference>
<dbReference type="InterPro" id="IPR011048">
    <property type="entry name" value="Haem_d1_sf"/>
</dbReference>
<dbReference type="PANTHER" id="PTHR37494">
    <property type="entry name" value="HEMAGGLUTININ"/>
    <property type="match status" value="1"/>
</dbReference>
<feature type="domain" description="Dystroglycan-type cadherin-like" evidence="3">
    <location>
        <begin position="527"/>
        <end position="608"/>
    </location>
</feature>
<keyword evidence="2" id="KW-0732">Signal</keyword>
<feature type="transmembrane region" description="Helical" evidence="1">
    <location>
        <begin position="631"/>
        <end position="653"/>
    </location>
</feature>
<dbReference type="GO" id="GO:0005509">
    <property type="term" value="F:calcium ion binding"/>
    <property type="evidence" value="ECO:0007669"/>
    <property type="project" value="InterPro"/>
</dbReference>
<accession>A0A1H0QV10</accession>
<dbReference type="AlphaFoldDB" id="A0A1H0QV10"/>
<dbReference type="InterPro" id="IPR006644">
    <property type="entry name" value="Cadg"/>
</dbReference>
<organism evidence="4 5">
    <name type="scientific">Microbacterium testaceum (strain StLB037)</name>
    <dbReference type="NCBI Taxonomy" id="979556"/>
    <lineage>
        <taxon>Bacteria</taxon>
        <taxon>Bacillati</taxon>
        <taxon>Actinomycetota</taxon>
        <taxon>Actinomycetes</taxon>
        <taxon>Micrococcales</taxon>
        <taxon>Microbacteriaceae</taxon>
        <taxon>Microbacterium</taxon>
    </lineage>
</organism>
<proteinExistence type="predicted"/>
<feature type="chain" id="PRO_5010270795" evidence="2">
    <location>
        <begin position="37"/>
        <end position="661"/>
    </location>
</feature>
<dbReference type="SUPFAM" id="SSF49313">
    <property type="entry name" value="Cadherin-like"/>
    <property type="match status" value="3"/>
</dbReference>
<dbReference type="RefSeq" id="WP_074696241.1">
    <property type="nucleotide sequence ID" value="NZ_FNJN01000005.1"/>
</dbReference>
<protein>
    <submittedName>
        <fullName evidence="4">Putative Ig domain-containing protein</fullName>
    </submittedName>
</protein>
<feature type="domain" description="Dystroglycan-type cadherin-like" evidence="3">
    <location>
        <begin position="352"/>
        <end position="438"/>
    </location>
</feature>
<dbReference type="Proteomes" id="UP000186456">
    <property type="component" value="Unassembled WGS sequence"/>
</dbReference>
<keyword evidence="1" id="KW-0472">Membrane</keyword>
<sequence>MSPSPRSSARRWSAQVLGAALLAGALVVTPALQASAVSSPPVVVDQFTTTNGAFLLLKPSAGNVLYSANGGGGNLNVTDLSTTPPSTTQRMLRTGQFGTNLELDENTDGSRLFVTSTTGIDVFDVLNPSAPSVFWPAPSGTRYNSTAYNPATGRLLVSATDNTGSYIAELDPASGTVTAQHSTAGSQYTQLAVDPTHGLLYGSSNGALTAIRTSDFTVVAATATSVVGPNNPNGVAIDSARGRVFVTTGAQTASASVAAFDSSTLAPLATYPLGAAAAGPLSYIASSNYLVVGFLSANKPRLIDLNSATVTQLTAAPTGLNRGIAVDHVNGYIYNAGTTNSQVTVLATAVDILTTTVPNASAGTAYTASIDAAGSLPRSFAVSNGALPQGLTLDSATGTISGTPTTGGTFTFTVTATNVAGTDSQVYTLYVAQPPVITTTTVPNGASGTAYAATIAATGNGPITYSVSSGALPAGLTLDAATGAISGTPTAAGSFSFQVTATNADGTDTADYSMQVLAAPVITSPTPPAATAGAAYSHTVTASGSGPITFTVSSGSLPTGLTIDASTGVISGTPSVSGSFAFTITATNAAGSDSRAYTVAVAAAPVTPAPSSTPTAAGTGSSKLAVTGSDGALAASLAGGGLLLLAVGSVTLIRARRRHLS</sequence>
<name>A0A1H0QV10_MICTS</name>
<dbReference type="PANTHER" id="PTHR37494:SF1">
    <property type="entry name" value="STAPHYLOCOCCUS AUREUS SURFACE PROTEIN A"/>
    <property type="match status" value="1"/>
</dbReference>
<feature type="signal peptide" evidence="2">
    <location>
        <begin position="1"/>
        <end position="36"/>
    </location>
</feature>
<dbReference type="Gene3D" id="2.130.10.10">
    <property type="entry name" value="YVTN repeat-like/Quinoprotein amine dehydrogenase"/>
    <property type="match status" value="1"/>
</dbReference>
<keyword evidence="1" id="KW-0812">Transmembrane</keyword>
<evidence type="ECO:0000313" key="4">
    <source>
        <dbReference type="EMBL" id="SDP21127.1"/>
    </source>
</evidence>
<evidence type="ECO:0000256" key="2">
    <source>
        <dbReference type="SAM" id="SignalP"/>
    </source>
</evidence>
<dbReference type="SMART" id="SM00736">
    <property type="entry name" value="CADG"/>
    <property type="match status" value="2"/>
</dbReference>
<dbReference type="InterPro" id="IPR015943">
    <property type="entry name" value="WD40/YVTN_repeat-like_dom_sf"/>
</dbReference>
<dbReference type="InterPro" id="IPR013783">
    <property type="entry name" value="Ig-like_fold"/>
</dbReference>
<reference evidence="4 5" key="1">
    <citation type="submission" date="2016-10" db="EMBL/GenBank/DDBJ databases">
        <authorList>
            <person name="de Groot N.N."/>
        </authorList>
    </citation>
    <scope>NUCLEOTIDE SEQUENCE [LARGE SCALE GENOMIC DNA]</scope>
    <source>
        <strain evidence="4 5">StLB037</strain>
    </source>
</reference>
<gene>
    <name evidence="4" type="ORF">SAMN04487788_2581</name>
</gene>